<gene>
    <name evidence="2" type="ORF">ACFOZ8_05360</name>
</gene>
<feature type="domain" description="TfoX C-terminal" evidence="1">
    <location>
        <begin position="8"/>
        <end position="82"/>
    </location>
</feature>
<dbReference type="InterPro" id="IPR047525">
    <property type="entry name" value="TfoX-like"/>
</dbReference>
<proteinExistence type="predicted"/>
<dbReference type="Proteomes" id="UP001595715">
    <property type="component" value="Unassembled WGS sequence"/>
</dbReference>
<dbReference type="RefSeq" id="WP_377717774.1">
    <property type="nucleotide sequence ID" value="NZ_JBHSAM010000014.1"/>
</dbReference>
<name>A0ABV8K1G6_9BACL</name>
<accession>A0ABV8K1G6</accession>
<keyword evidence="3" id="KW-1185">Reference proteome</keyword>
<sequence length="86" mass="9833">MTMRKTMRLKNIGAKTEHLLRQIGVRGVEDLSRVGSLGAYRRLKAMYPDQINLVALYALEGALLDIHWLELSPAWRAELKRQAEEA</sequence>
<dbReference type="InterPro" id="IPR007077">
    <property type="entry name" value="TfoX_C"/>
</dbReference>
<organism evidence="2 3">
    <name type="scientific">Paenibacillus xanthanilyticus</name>
    <dbReference type="NCBI Taxonomy" id="1783531"/>
    <lineage>
        <taxon>Bacteria</taxon>
        <taxon>Bacillati</taxon>
        <taxon>Bacillota</taxon>
        <taxon>Bacilli</taxon>
        <taxon>Bacillales</taxon>
        <taxon>Paenibacillaceae</taxon>
        <taxon>Paenibacillus</taxon>
    </lineage>
</organism>
<dbReference type="Gene3D" id="1.10.150.20">
    <property type="entry name" value="5' to 3' exonuclease, C-terminal subdomain"/>
    <property type="match status" value="1"/>
</dbReference>
<dbReference type="PANTHER" id="PTHR36121">
    <property type="entry name" value="PROTEIN SXY"/>
    <property type="match status" value="1"/>
</dbReference>
<dbReference type="Pfam" id="PF04994">
    <property type="entry name" value="TfoX_C"/>
    <property type="match status" value="1"/>
</dbReference>
<evidence type="ECO:0000313" key="2">
    <source>
        <dbReference type="EMBL" id="MFC4099083.1"/>
    </source>
</evidence>
<protein>
    <submittedName>
        <fullName evidence="2">TfoX/Sxy family DNA transformation protein</fullName>
    </submittedName>
</protein>
<evidence type="ECO:0000313" key="3">
    <source>
        <dbReference type="Proteomes" id="UP001595715"/>
    </source>
</evidence>
<reference evidence="3" key="1">
    <citation type="journal article" date="2019" name="Int. J. Syst. Evol. Microbiol.">
        <title>The Global Catalogue of Microorganisms (GCM) 10K type strain sequencing project: providing services to taxonomists for standard genome sequencing and annotation.</title>
        <authorList>
            <consortium name="The Broad Institute Genomics Platform"/>
            <consortium name="The Broad Institute Genome Sequencing Center for Infectious Disease"/>
            <person name="Wu L."/>
            <person name="Ma J."/>
        </authorList>
    </citation>
    <scope>NUCLEOTIDE SEQUENCE [LARGE SCALE GENOMIC DNA]</scope>
    <source>
        <strain evidence="3">IBRC-M 10987</strain>
    </source>
</reference>
<evidence type="ECO:0000259" key="1">
    <source>
        <dbReference type="Pfam" id="PF04994"/>
    </source>
</evidence>
<dbReference type="PANTHER" id="PTHR36121:SF1">
    <property type="entry name" value="PROTEIN SXY"/>
    <property type="match status" value="1"/>
</dbReference>
<comment type="caution">
    <text evidence="2">The sequence shown here is derived from an EMBL/GenBank/DDBJ whole genome shotgun (WGS) entry which is preliminary data.</text>
</comment>
<dbReference type="EMBL" id="JBHSAM010000014">
    <property type="protein sequence ID" value="MFC4099083.1"/>
    <property type="molecule type" value="Genomic_DNA"/>
</dbReference>